<dbReference type="AlphaFoldDB" id="A0A8T2RV40"/>
<feature type="domain" description="BHLH" evidence="6">
    <location>
        <begin position="459"/>
        <end position="508"/>
    </location>
</feature>
<evidence type="ECO:0000259" key="6">
    <source>
        <dbReference type="PROSITE" id="PS50888"/>
    </source>
</evidence>
<dbReference type="GO" id="GO:0046983">
    <property type="term" value="F:protein dimerization activity"/>
    <property type="evidence" value="ECO:0007669"/>
    <property type="project" value="InterPro"/>
</dbReference>
<evidence type="ECO:0000256" key="2">
    <source>
        <dbReference type="ARBA" id="ARBA00023163"/>
    </source>
</evidence>
<keyword evidence="2" id="KW-0804">Transcription</keyword>
<feature type="region of interest" description="Disordered" evidence="5">
    <location>
        <begin position="435"/>
        <end position="468"/>
    </location>
</feature>
<gene>
    <name evidence="7" type="ORF">KP509_24G046500</name>
</gene>
<dbReference type="CDD" id="cd11449">
    <property type="entry name" value="bHLH_AtAIB_like"/>
    <property type="match status" value="1"/>
</dbReference>
<evidence type="ECO:0000256" key="1">
    <source>
        <dbReference type="ARBA" id="ARBA00023015"/>
    </source>
</evidence>
<dbReference type="Proteomes" id="UP000825935">
    <property type="component" value="Chromosome 24"/>
</dbReference>
<dbReference type="PROSITE" id="PS50888">
    <property type="entry name" value="BHLH"/>
    <property type="match status" value="1"/>
</dbReference>
<dbReference type="GO" id="GO:0003700">
    <property type="term" value="F:DNA-binding transcription factor activity"/>
    <property type="evidence" value="ECO:0007669"/>
    <property type="project" value="InterPro"/>
</dbReference>
<evidence type="ECO:0000313" key="7">
    <source>
        <dbReference type="EMBL" id="KAH7300150.1"/>
    </source>
</evidence>
<keyword evidence="4" id="KW-0175">Coiled coil</keyword>
<dbReference type="SMART" id="SM00353">
    <property type="entry name" value="HLH"/>
    <property type="match status" value="1"/>
</dbReference>
<protein>
    <recommendedName>
        <fullName evidence="6">BHLH domain-containing protein</fullName>
    </recommendedName>
</protein>
<dbReference type="Pfam" id="PF14215">
    <property type="entry name" value="bHLH-MYC_N"/>
    <property type="match status" value="1"/>
</dbReference>
<feature type="coiled-coil region" evidence="4">
    <location>
        <begin position="498"/>
        <end position="525"/>
    </location>
</feature>
<dbReference type="InterPro" id="IPR036638">
    <property type="entry name" value="HLH_DNA-bd_sf"/>
</dbReference>
<dbReference type="InterPro" id="IPR045084">
    <property type="entry name" value="AIB/MYC-like"/>
</dbReference>
<dbReference type="PANTHER" id="PTHR11514">
    <property type="entry name" value="MYC"/>
    <property type="match status" value="1"/>
</dbReference>
<keyword evidence="8" id="KW-1185">Reference proteome</keyword>
<evidence type="ECO:0000256" key="3">
    <source>
        <dbReference type="ARBA" id="ARBA00023242"/>
    </source>
</evidence>
<organism evidence="7 8">
    <name type="scientific">Ceratopteris richardii</name>
    <name type="common">Triangle waterfern</name>
    <dbReference type="NCBI Taxonomy" id="49495"/>
    <lineage>
        <taxon>Eukaryota</taxon>
        <taxon>Viridiplantae</taxon>
        <taxon>Streptophyta</taxon>
        <taxon>Embryophyta</taxon>
        <taxon>Tracheophyta</taxon>
        <taxon>Polypodiopsida</taxon>
        <taxon>Polypodiidae</taxon>
        <taxon>Polypodiales</taxon>
        <taxon>Pteridineae</taxon>
        <taxon>Pteridaceae</taxon>
        <taxon>Parkerioideae</taxon>
        <taxon>Ceratopteris</taxon>
    </lineage>
</organism>
<dbReference type="PANTHER" id="PTHR11514:SF47">
    <property type="entry name" value="TRANSCRIPTION FACTOR BHLH13"/>
    <property type="match status" value="1"/>
</dbReference>
<name>A0A8T2RV40_CERRI</name>
<dbReference type="GO" id="GO:0000976">
    <property type="term" value="F:transcription cis-regulatory region binding"/>
    <property type="evidence" value="ECO:0007669"/>
    <property type="project" value="TreeGrafter"/>
</dbReference>
<keyword evidence="1" id="KW-0805">Transcription regulation</keyword>
<sequence length="628" mass="69261">MESNSFSPLSTCSEGDLCVIKQLLGPLAIKHLIWSLQALTPAGGRTLNEGALEQRLRDLVEGSAVNWTYAIFWQVSSTAAGEEVLCWGDGYFKGPKENDLNLQKLHRPVSLDEDLLKRRVLHILQTKFSTAEDGVIDISDEESISDMELFYLISMFYSFYRGTGLPGRVLDTQNHVWLTGFTNINGSICARAPIARMAGIQTIVCVPTLSGVAELGSSELIYENRKLVHEIRASFSENLWKATSKDVLNGHAQENRPIKKEISSLLPNTCSLLPNTTLELNSVQQEVDSIGLSIEDHGEGASSDAFMHLSAQKAATSSLGTLTWQSKMGFLHHKGLGNLEPFQTSPTSRDGIDKLCIESDSHALQSIGLNVSGKRSTMQRMVMGNLQKRKEELFSTILSFGNGEGIYKVQPDSAVACPISSIARSCIETELSEVEASYKDPGDSRQPRKRGRKPANGRGEPLNHVEAERMRREKLNQRFYALRSVVPNISKMDKASLLGDAISYIEELQRKLKDMEQERAELMTRSINMDGGEMSAISHTKEGDNSLSAVSLQHIDVNIENGSATIRMACPRDGHPLSKLMDGLNELKVELPPVHISLVSESIHHTFLVDLTNRSDITEDILLSAITG</sequence>
<dbReference type="EMBL" id="CM035429">
    <property type="protein sequence ID" value="KAH7300150.1"/>
    <property type="molecule type" value="Genomic_DNA"/>
</dbReference>
<evidence type="ECO:0000313" key="8">
    <source>
        <dbReference type="Proteomes" id="UP000825935"/>
    </source>
</evidence>
<dbReference type="GO" id="GO:0005634">
    <property type="term" value="C:nucleus"/>
    <property type="evidence" value="ECO:0007669"/>
    <property type="project" value="TreeGrafter"/>
</dbReference>
<keyword evidence="3" id="KW-0539">Nucleus</keyword>
<feature type="compositionally biased region" description="Basic and acidic residues" evidence="5">
    <location>
        <begin position="436"/>
        <end position="446"/>
    </location>
</feature>
<reference evidence="7" key="1">
    <citation type="submission" date="2021-08" db="EMBL/GenBank/DDBJ databases">
        <title>WGS assembly of Ceratopteris richardii.</title>
        <authorList>
            <person name="Marchant D.B."/>
            <person name="Chen G."/>
            <person name="Jenkins J."/>
            <person name="Shu S."/>
            <person name="Leebens-Mack J."/>
            <person name="Grimwood J."/>
            <person name="Schmutz J."/>
            <person name="Soltis P."/>
            <person name="Soltis D."/>
            <person name="Chen Z.-H."/>
        </authorList>
    </citation>
    <scope>NUCLEOTIDE SEQUENCE</scope>
    <source>
        <strain evidence="7">Whitten #5841</strain>
        <tissue evidence="7">Leaf</tissue>
    </source>
</reference>
<dbReference type="OrthoDB" id="677168at2759"/>
<dbReference type="Pfam" id="PF00010">
    <property type="entry name" value="HLH"/>
    <property type="match status" value="1"/>
</dbReference>
<proteinExistence type="predicted"/>
<dbReference type="Gene3D" id="4.10.280.10">
    <property type="entry name" value="Helix-loop-helix DNA-binding domain"/>
    <property type="match status" value="1"/>
</dbReference>
<evidence type="ECO:0000256" key="5">
    <source>
        <dbReference type="SAM" id="MobiDB-lite"/>
    </source>
</evidence>
<dbReference type="SUPFAM" id="SSF47459">
    <property type="entry name" value="HLH, helix-loop-helix DNA-binding domain"/>
    <property type="match status" value="1"/>
</dbReference>
<evidence type="ECO:0000256" key="4">
    <source>
        <dbReference type="SAM" id="Coils"/>
    </source>
</evidence>
<dbReference type="InterPro" id="IPR011598">
    <property type="entry name" value="bHLH_dom"/>
</dbReference>
<accession>A0A8T2RV40</accession>
<comment type="caution">
    <text evidence="7">The sequence shown here is derived from an EMBL/GenBank/DDBJ whole genome shotgun (WGS) entry which is preliminary data.</text>
</comment>
<dbReference type="InterPro" id="IPR025610">
    <property type="entry name" value="MYC/MYB_N"/>
</dbReference>